<dbReference type="EMBL" id="CP106679">
    <property type="protein sequence ID" value="UXP33964.1"/>
    <property type="molecule type" value="Genomic_DNA"/>
</dbReference>
<protein>
    <recommendedName>
        <fullName evidence="3">histidine kinase</fullName>
        <ecNumber evidence="3">2.7.13.3</ecNumber>
    </recommendedName>
</protein>
<dbReference type="InterPro" id="IPR050398">
    <property type="entry name" value="HssS/ArlS-like"/>
</dbReference>
<keyword evidence="4" id="KW-1003">Cell membrane</keyword>
<keyword evidence="12" id="KW-0902">Two-component regulatory system</keyword>
<dbReference type="SMART" id="SM00388">
    <property type="entry name" value="HisKA"/>
    <property type="match status" value="1"/>
</dbReference>
<dbReference type="SUPFAM" id="SSF55874">
    <property type="entry name" value="ATPase domain of HSP90 chaperone/DNA topoisomerase II/histidine kinase"/>
    <property type="match status" value="1"/>
</dbReference>
<feature type="domain" description="Histidine kinase" evidence="15">
    <location>
        <begin position="219"/>
        <end position="413"/>
    </location>
</feature>
<evidence type="ECO:0000256" key="1">
    <source>
        <dbReference type="ARBA" id="ARBA00000085"/>
    </source>
</evidence>
<evidence type="ECO:0000256" key="13">
    <source>
        <dbReference type="ARBA" id="ARBA00023136"/>
    </source>
</evidence>
<keyword evidence="17" id="KW-1185">Reference proteome</keyword>
<evidence type="ECO:0000256" key="9">
    <source>
        <dbReference type="ARBA" id="ARBA00022777"/>
    </source>
</evidence>
<gene>
    <name evidence="16" type="ORF">N6H18_08400</name>
</gene>
<feature type="transmembrane region" description="Helical" evidence="14">
    <location>
        <begin position="130"/>
        <end position="152"/>
    </location>
</feature>
<evidence type="ECO:0000259" key="15">
    <source>
        <dbReference type="PROSITE" id="PS50109"/>
    </source>
</evidence>
<keyword evidence="9 16" id="KW-0418">Kinase</keyword>
<dbReference type="CDD" id="cd00075">
    <property type="entry name" value="HATPase"/>
    <property type="match status" value="1"/>
</dbReference>
<evidence type="ECO:0000256" key="6">
    <source>
        <dbReference type="ARBA" id="ARBA00022679"/>
    </source>
</evidence>
<evidence type="ECO:0000256" key="12">
    <source>
        <dbReference type="ARBA" id="ARBA00023012"/>
    </source>
</evidence>
<keyword evidence="7 14" id="KW-0812">Transmembrane</keyword>
<keyword evidence="5" id="KW-0597">Phosphoprotein</keyword>
<evidence type="ECO:0000256" key="11">
    <source>
        <dbReference type="ARBA" id="ARBA00022989"/>
    </source>
</evidence>
<keyword evidence="10" id="KW-0067">ATP-binding</keyword>
<keyword evidence="11 14" id="KW-1133">Transmembrane helix</keyword>
<reference evidence="16" key="1">
    <citation type="submission" date="2022-09" db="EMBL/GenBank/DDBJ databases">
        <title>Comparative genomics and taxonomic characterization of three novel marine species of genus Reichenbachiella exhibiting antioxidant and polysaccharide degradation activities.</title>
        <authorList>
            <person name="Muhammad N."/>
            <person name="Lee Y.-J."/>
            <person name="Ko J."/>
            <person name="Kim S.-G."/>
        </authorList>
    </citation>
    <scope>NUCLEOTIDE SEQUENCE</scope>
    <source>
        <strain evidence="16">BKB1-1</strain>
    </source>
</reference>
<evidence type="ECO:0000256" key="14">
    <source>
        <dbReference type="SAM" id="Phobius"/>
    </source>
</evidence>
<dbReference type="CDD" id="cd00082">
    <property type="entry name" value="HisKA"/>
    <property type="match status" value="1"/>
</dbReference>
<dbReference type="InterPro" id="IPR003594">
    <property type="entry name" value="HATPase_dom"/>
</dbReference>
<dbReference type="Proteomes" id="UP001065174">
    <property type="component" value="Chromosome"/>
</dbReference>
<dbReference type="RefSeq" id="WP_262311390.1">
    <property type="nucleotide sequence ID" value="NZ_CP106679.1"/>
</dbReference>
<evidence type="ECO:0000256" key="10">
    <source>
        <dbReference type="ARBA" id="ARBA00022840"/>
    </source>
</evidence>
<dbReference type="Gene3D" id="3.30.565.10">
    <property type="entry name" value="Histidine kinase-like ATPase, C-terminal domain"/>
    <property type="match status" value="1"/>
</dbReference>
<keyword evidence="6" id="KW-0808">Transferase</keyword>
<dbReference type="InterPro" id="IPR003661">
    <property type="entry name" value="HisK_dim/P_dom"/>
</dbReference>
<name>A0ABY6CUF3_9BACT</name>
<dbReference type="InterPro" id="IPR005467">
    <property type="entry name" value="His_kinase_dom"/>
</dbReference>
<dbReference type="InterPro" id="IPR036890">
    <property type="entry name" value="HATPase_C_sf"/>
</dbReference>
<dbReference type="InterPro" id="IPR036097">
    <property type="entry name" value="HisK_dim/P_sf"/>
</dbReference>
<accession>A0ABY6CUF3</accession>
<dbReference type="Gene3D" id="1.10.287.130">
    <property type="match status" value="1"/>
</dbReference>
<dbReference type="SUPFAM" id="SSF47384">
    <property type="entry name" value="Homodimeric domain of signal transducing histidine kinase"/>
    <property type="match status" value="1"/>
</dbReference>
<evidence type="ECO:0000256" key="4">
    <source>
        <dbReference type="ARBA" id="ARBA00022475"/>
    </source>
</evidence>
<evidence type="ECO:0000256" key="2">
    <source>
        <dbReference type="ARBA" id="ARBA00004651"/>
    </source>
</evidence>
<dbReference type="PANTHER" id="PTHR45528">
    <property type="entry name" value="SENSOR HISTIDINE KINASE CPXA"/>
    <property type="match status" value="1"/>
</dbReference>
<comment type="subcellular location">
    <subcellularLocation>
        <location evidence="2">Cell membrane</location>
        <topology evidence="2">Multi-pass membrane protein</topology>
    </subcellularLocation>
</comment>
<dbReference type="GO" id="GO:0016301">
    <property type="term" value="F:kinase activity"/>
    <property type="evidence" value="ECO:0007669"/>
    <property type="project" value="UniProtKB-KW"/>
</dbReference>
<dbReference type="Pfam" id="PF00512">
    <property type="entry name" value="HisKA"/>
    <property type="match status" value="1"/>
</dbReference>
<evidence type="ECO:0000256" key="8">
    <source>
        <dbReference type="ARBA" id="ARBA00022741"/>
    </source>
</evidence>
<organism evidence="16 17">
    <name type="scientific">Reichenbachiella agarivorans</name>
    <dbReference type="NCBI Taxonomy" id="2979464"/>
    <lineage>
        <taxon>Bacteria</taxon>
        <taxon>Pseudomonadati</taxon>
        <taxon>Bacteroidota</taxon>
        <taxon>Cytophagia</taxon>
        <taxon>Cytophagales</taxon>
        <taxon>Reichenbachiellaceae</taxon>
        <taxon>Reichenbachiella</taxon>
    </lineage>
</organism>
<evidence type="ECO:0000256" key="5">
    <source>
        <dbReference type="ARBA" id="ARBA00022553"/>
    </source>
</evidence>
<sequence length="420" mass="49047">MKLLSLTSRYNFAAIILILIIGGFVSYYILKNIINHEFNEKLFADKEQFLFEWHNFDNLQDVFYLNVGDRIKIDSIEQGIFIPTVLSDTLMWDNYENRILPFRTLSFSDQLNQVNYKIVITKSLLPTEDLITGIGEIMLLLTIFLIIALSFVTRQISKKLWAPFYYTISKLEKYEITQDAEVFFDQVKIYEFNELNRVIMSMIIKSKNDYKNLKEFTENASHEIQTPLAIIKSRAENLLQDSRLDQGQIEDISKIYDATTRLSKLKNGLSMLSKMENNQFNEVEPIQIVPFIEKTLSYFMELIKLKKIKINKTFRNKPTLILNNTLTYILINNLISNAIKHNIQGGFLQITVDVDFIIFENSGNTLEHSPENYFRRFKKDSNAMDSSGLGLALIKKICDIYHIEIKYSNPGNLHRIELKF</sequence>
<dbReference type="EC" id="2.7.13.3" evidence="3"/>
<evidence type="ECO:0000313" key="16">
    <source>
        <dbReference type="EMBL" id="UXP33964.1"/>
    </source>
</evidence>
<proteinExistence type="predicted"/>
<dbReference type="PROSITE" id="PS50109">
    <property type="entry name" value="HIS_KIN"/>
    <property type="match status" value="1"/>
</dbReference>
<dbReference type="PANTHER" id="PTHR45528:SF1">
    <property type="entry name" value="SENSOR HISTIDINE KINASE CPXA"/>
    <property type="match status" value="1"/>
</dbReference>
<evidence type="ECO:0000313" key="17">
    <source>
        <dbReference type="Proteomes" id="UP001065174"/>
    </source>
</evidence>
<keyword evidence="13 14" id="KW-0472">Membrane</keyword>
<evidence type="ECO:0000256" key="7">
    <source>
        <dbReference type="ARBA" id="ARBA00022692"/>
    </source>
</evidence>
<evidence type="ECO:0000256" key="3">
    <source>
        <dbReference type="ARBA" id="ARBA00012438"/>
    </source>
</evidence>
<feature type="transmembrane region" description="Helical" evidence="14">
    <location>
        <begin position="12"/>
        <end position="30"/>
    </location>
</feature>
<keyword evidence="8" id="KW-0547">Nucleotide-binding</keyword>
<dbReference type="Pfam" id="PF02518">
    <property type="entry name" value="HATPase_c"/>
    <property type="match status" value="1"/>
</dbReference>
<comment type="catalytic activity">
    <reaction evidence="1">
        <text>ATP + protein L-histidine = ADP + protein N-phospho-L-histidine.</text>
        <dbReference type="EC" id="2.7.13.3"/>
    </reaction>
</comment>